<evidence type="ECO:0000256" key="1">
    <source>
        <dbReference type="SAM" id="MobiDB-lite"/>
    </source>
</evidence>
<dbReference type="Proteomes" id="UP000274429">
    <property type="component" value="Unassembled WGS sequence"/>
</dbReference>
<sequence>MMRRKSSDVDVFADGTSRDSPCVPRRGSEGVLPTSATIHRRKPFMEALYKAVELTAPEALDWTHDIVHLDAASRGNWVQSR</sequence>
<name>A0A3P7FIG6_HYDTA</name>
<gene>
    <name evidence="2" type="ORF">TTAC_LOCUS5984</name>
</gene>
<dbReference type="EMBL" id="UYWX01010066">
    <property type="protein sequence ID" value="VDM28117.1"/>
    <property type="molecule type" value="Genomic_DNA"/>
</dbReference>
<dbReference type="AlphaFoldDB" id="A0A3P7FIG6"/>
<evidence type="ECO:0000313" key="3">
    <source>
        <dbReference type="Proteomes" id="UP000274429"/>
    </source>
</evidence>
<feature type="region of interest" description="Disordered" evidence="1">
    <location>
        <begin position="1"/>
        <end position="30"/>
    </location>
</feature>
<keyword evidence="3" id="KW-1185">Reference proteome</keyword>
<proteinExistence type="predicted"/>
<protein>
    <submittedName>
        <fullName evidence="2">Uncharacterized protein</fullName>
    </submittedName>
</protein>
<reference evidence="2 3" key="1">
    <citation type="submission" date="2018-11" db="EMBL/GenBank/DDBJ databases">
        <authorList>
            <consortium name="Pathogen Informatics"/>
        </authorList>
    </citation>
    <scope>NUCLEOTIDE SEQUENCE [LARGE SCALE GENOMIC DNA]</scope>
</reference>
<organism evidence="2 3">
    <name type="scientific">Hydatigena taeniaeformis</name>
    <name type="common">Feline tapeworm</name>
    <name type="synonym">Taenia taeniaeformis</name>
    <dbReference type="NCBI Taxonomy" id="6205"/>
    <lineage>
        <taxon>Eukaryota</taxon>
        <taxon>Metazoa</taxon>
        <taxon>Spiralia</taxon>
        <taxon>Lophotrochozoa</taxon>
        <taxon>Platyhelminthes</taxon>
        <taxon>Cestoda</taxon>
        <taxon>Eucestoda</taxon>
        <taxon>Cyclophyllidea</taxon>
        <taxon>Taeniidae</taxon>
        <taxon>Hydatigera</taxon>
    </lineage>
</organism>
<evidence type="ECO:0000313" key="2">
    <source>
        <dbReference type="EMBL" id="VDM28117.1"/>
    </source>
</evidence>
<accession>A0A3P7FIG6</accession>